<sequence length="317" mass="35991">MSSPVWMELPVELVLLVFVEAARATLEWKASWITQLSLVSRATYNIVTPILYETLVISDKNLDLAQLVEEERLMSYVQKVCIVSAGPPYPVDSPIVRALSRETIHTLDTPTWSTAKLMTHPRYLYLHNSTLCELPTGRSRLPLASVTHLSVAYEGRHRRGEYGNGRGRNSRRRSRLLILTQPSLDSSDSDDSTGPQQRRDPLYMVLDALPALTHLSLDVGHQHTPLPGNGLRIFIFKILEACPRLHVFALHVMGEWDLVASLVAPVRDSRIRVWFDRRVPSSAGEELDCRIRDLRIGCNVWTQAEPLTDRWIDELSR</sequence>
<keyword evidence="1" id="KW-0732">Signal</keyword>
<dbReference type="InParanoid" id="A0A165H3C6"/>
<dbReference type="OrthoDB" id="2606310at2759"/>
<name>A0A165H3C6_EXIGL</name>
<evidence type="ECO:0000313" key="2">
    <source>
        <dbReference type="EMBL" id="KZV91395.1"/>
    </source>
</evidence>
<accession>A0A165H3C6</accession>
<feature type="signal peptide" evidence="1">
    <location>
        <begin position="1"/>
        <end position="24"/>
    </location>
</feature>
<evidence type="ECO:0008006" key="4">
    <source>
        <dbReference type="Google" id="ProtNLM"/>
    </source>
</evidence>
<keyword evidence="3" id="KW-1185">Reference proteome</keyword>
<dbReference type="EMBL" id="KV426028">
    <property type="protein sequence ID" value="KZV91395.1"/>
    <property type="molecule type" value="Genomic_DNA"/>
</dbReference>
<evidence type="ECO:0000256" key="1">
    <source>
        <dbReference type="SAM" id="SignalP"/>
    </source>
</evidence>
<gene>
    <name evidence="2" type="ORF">EXIGLDRAFT_719359</name>
</gene>
<dbReference type="Proteomes" id="UP000077266">
    <property type="component" value="Unassembled WGS sequence"/>
</dbReference>
<organism evidence="2 3">
    <name type="scientific">Exidia glandulosa HHB12029</name>
    <dbReference type="NCBI Taxonomy" id="1314781"/>
    <lineage>
        <taxon>Eukaryota</taxon>
        <taxon>Fungi</taxon>
        <taxon>Dikarya</taxon>
        <taxon>Basidiomycota</taxon>
        <taxon>Agaricomycotina</taxon>
        <taxon>Agaricomycetes</taxon>
        <taxon>Auriculariales</taxon>
        <taxon>Exidiaceae</taxon>
        <taxon>Exidia</taxon>
    </lineage>
</organism>
<feature type="chain" id="PRO_5007858512" description="F-box domain-containing protein" evidence="1">
    <location>
        <begin position="25"/>
        <end position="317"/>
    </location>
</feature>
<proteinExistence type="predicted"/>
<dbReference type="AlphaFoldDB" id="A0A165H3C6"/>
<evidence type="ECO:0000313" key="3">
    <source>
        <dbReference type="Proteomes" id="UP000077266"/>
    </source>
</evidence>
<reference evidence="2 3" key="1">
    <citation type="journal article" date="2016" name="Mol. Biol. Evol.">
        <title>Comparative Genomics of Early-Diverging Mushroom-Forming Fungi Provides Insights into the Origins of Lignocellulose Decay Capabilities.</title>
        <authorList>
            <person name="Nagy L.G."/>
            <person name="Riley R."/>
            <person name="Tritt A."/>
            <person name="Adam C."/>
            <person name="Daum C."/>
            <person name="Floudas D."/>
            <person name="Sun H."/>
            <person name="Yadav J.S."/>
            <person name="Pangilinan J."/>
            <person name="Larsson K.H."/>
            <person name="Matsuura K."/>
            <person name="Barry K."/>
            <person name="Labutti K."/>
            <person name="Kuo R."/>
            <person name="Ohm R.A."/>
            <person name="Bhattacharya S.S."/>
            <person name="Shirouzu T."/>
            <person name="Yoshinaga Y."/>
            <person name="Martin F.M."/>
            <person name="Grigoriev I.V."/>
            <person name="Hibbett D.S."/>
        </authorList>
    </citation>
    <scope>NUCLEOTIDE SEQUENCE [LARGE SCALE GENOMIC DNA]</scope>
    <source>
        <strain evidence="2 3">HHB12029</strain>
    </source>
</reference>
<protein>
    <recommendedName>
        <fullName evidence="4">F-box domain-containing protein</fullName>
    </recommendedName>
</protein>